<comment type="caution">
    <text evidence="1">The sequence shown here is derived from an EMBL/GenBank/DDBJ whole genome shotgun (WGS) entry which is preliminary data.</text>
</comment>
<dbReference type="AlphaFoldDB" id="A0A822Z1D3"/>
<keyword evidence="2" id="KW-1185">Reference proteome</keyword>
<organism evidence="1 2">
    <name type="scientific">Nelumbo nucifera</name>
    <name type="common">Sacred lotus</name>
    <dbReference type="NCBI Taxonomy" id="4432"/>
    <lineage>
        <taxon>Eukaryota</taxon>
        <taxon>Viridiplantae</taxon>
        <taxon>Streptophyta</taxon>
        <taxon>Embryophyta</taxon>
        <taxon>Tracheophyta</taxon>
        <taxon>Spermatophyta</taxon>
        <taxon>Magnoliopsida</taxon>
        <taxon>Proteales</taxon>
        <taxon>Nelumbonaceae</taxon>
        <taxon>Nelumbo</taxon>
    </lineage>
</organism>
<proteinExistence type="predicted"/>
<protein>
    <submittedName>
        <fullName evidence="1">Uncharacterized protein</fullName>
    </submittedName>
</protein>
<dbReference type="EMBL" id="DUZY01000004">
    <property type="protein sequence ID" value="DAD38323.1"/>
    <property type="molecule type" value="Genomic_DNA"/>
</dbReference>
<dbReference type="Proteomes" id="UP000607653">
    <property type="component" value="Unassembled WGS sequence"/>
</dbReference>
<accession>A0A822Z1D3</accession>
<gene>
    <name evidence="1" type="ORF">HUJ06_008964</name>
</gene>
<evidence type="ECO:0000313" key="1">
    <source>
        <dbReference type="EMBL" id="DAD38323.1"/>
    </source>
</evidence>
<name>A0A822Z1D3_NELNU</name>
<sequence>MATGTGFRSSFQSLPHCMILDVSSFLSSFNFYV</sequence>
<reference evidence="1 2" key="1">
    <citation type="journal article" date="2020" name="Mol. Biol. Evol.">
        <title>Distinct Expression and Methylation Patterns for Genes with Different Fates following a Single Whole-Genome Duplication in Flowering Plants.</title>
        <authorList>
            <person name="Shi T."/>
            <person name="Rahmani R.S."/>
            <person name="Gugger P.F."/>
            <person name="Wang M."/>
            <person name="Li H."/>
            <person name="Zhang Y."/>
            <person name="Li Z."/>
            <person name="Wang Q."/>
            <person name="Van de Peer Y."/>
            <person name="Marchal K."/>
            <person name="Chen J."/>
        </authorList>
    </citation>
    <scope>NUCLEOTIDE SEQUENCE [LARGE SCALE GENOMIC DNA]</scope>
    <source>
        <tissue evidence="1">Leaf</tissue>
    </source>
</reference>
<evidence type="ECO:0000313" key="2">
    <source>
        <dbReference type="Proteomes" id="UP000607653"/>
    </source>
</evidence>